<keyword evidence="3" id="KW-1185">Reference proteome</keyword>
<evidence type="ECO:0000313" key="3">
    <source>
        <dbReference type="Proteomes" id="UP001600888"/>
    </source>
</evidence>
<feature type="transmembrane region" description="Helical" evidence="1">
    <location>
        <begin position="92"/>
        <end position="110"/>
    </location>
</feature>
<evidence type="ECO:0000256" key="1">
    <source>
        <dbReference type="SAM" id="Phobius"/>
    </source>
</evidence>
<dbReference type="EMBL" id="JBAWTH010000006">
    <property type="protein sequence ID" value="KAL2291457.1"/>
    <property type="molecule type" value="Genomic_DNA"/>
</dbReference>
<comment type="caution">
    <text evidence="2">The sequence shown here is derived from an EMBL/GenBank/DDBJ whole genome shotgun (WGS) entry which is preliminary data.</text>
</comment>
<evidence type="ECO:0000313" key="2">
    <source>
        <dbReference type="EMBL" id="KAL2291457.1"/>
    </source>
</evidence>
<accession>A0ABR4F9T5</accession>
<keyword evidence="1" id="KW-0472">Membrane</keyword>
<organism evidence="2 3">
    <name type="scientific">Diaporthe vaccinii</name>
    <dbReference type="NCBI Taxonomy" id="105482"/>
    <lineage>
        <taxon>Eukaryota</taxon>
        <taxon>Fungi</taxon>
        <taxon>Dikarya</taxon>
        <taxon>Ascomycota</taxon>
        <taxon>Pezizomycotina</taxon>
        <taxon>Sordariomycetes</taxon>
        <taxon>Sordariomycetidae</taxon>
        <taxon>Diaporthales</taxon>
        <taxon>Diaporthaceae</taxon>
        <taxon>Diaporthe</taxon>
        <taxon>Diaporthe eres species complex</taxon>
    </lineage>
</organism>
<sequence length="334" mass="37146">MLPSPVSTTRMRQASDVVVMSSRTLRQWVLRTTGTKYGSSHCTLATSGRTCSTFTLLSASSLSLTNSHGAPQHQTRPFHHTPARRLFASSDAIAAGCLGVAGGILLALLLPRYLLSRRFRPIPPISWLLAADRKKCEEVASTVSTAFEMARNAPIRRRDQALREASFHVPHEVARINSGAAPHFRLEDMGDMPSFPRNWGANSSLKPKNPLDIGREGRAFLYFPHESARATAAIVAINAEIGPVRRSADDLRVVSKASDHQKYLIEIASNGWRLRHKTWADRQPHILDRIEPGRLPVIFCFRDKVSGCLYDPKIGNFVDLMRAFRFVSLNDPSQ</sequence>
<protein>
    <recommendedName>
        <fullName evidence="4">RES domain-containing protein</fullName>
    </recommendedName>
</protein>
<dbReference type="Proteomes" id="UP001600888">
    <property type="component" value="Unassembled WGS sequence"/>
</dbReference>
<name>A0ABR4F9T5_9PEZI</name>
<evidence type="ECO:0008006" key="4">
    <source>
        <dbReference type="Google" id="ProtNLM"/>
    </source>
</evidence>
<keyword evidence="1" id="KW-1133">Transmembrane helix</keyword>
<keyword evidence="1" id="KW-0812">Transmembrane</keyword>
<proteinExistence type="predicted"/>
<reference evidence="2 3" key="1">
    <citation type="submission" date="2024-03" db="EMBL/GenBank/DDBJ databases">
        <title>A high-quality draft genome sequence of Diaporthe vaccinii, a causative agent of upright dieback and viscid rot disease in cranberry plants.</title>
        <authorList>
            <person name="Sarrasin M."/>
            <person name="Lang B.F."/>
            <person name="Burger G."/>
        </authorList>
    </citation>
    <scope>NUCLEOTIDE SEQUENCE [LARGE SCALE GENOMIC DNA]</scope>
    <source>
        <strain evidence="2 3">IS7</strain>
    </source>
</reference>
<gene>
    <name evidence="2" type="ORF">FJTKL_12853</name>
</gene>